<organism evidence="2">
    <name type="scientific">Cacopsylla melanoneura</name>
    <dbReference type="NCBI Taxonomy" id="428564"/>
    <lineage>
        <taxon>Eukaryota</taxon>
        <taxon>Metazoa</taxon>
        <taxon>Ecdysozoa</taxon>
        <taxon>Arthropoda</taxon>
        <taxon>Hexapoda</taxon>
        <taxon>Insecta</taxon>
        <taxon>Pterygota</taxon>
        <taxon>Neoptera</taxon>
        <taxon>Paraneoptera</taxon>
        <taxon>Hemiptera</taxon>
        <taxon>Sternorrhyncha</taxon>
        <taxon>Psylloidea</taxon>
        <taxon>Psyllidae</taxon>
        <taxon>Psyllinae</taxon>
        <taxon>Cacopsylla</taxon>
    </lineage>
</organism>
<proteinExistence type="predicted"/>
<feature type="transmembrane region" description="Helical" evidence="1">
    <location>
        <begin position="12"/>
        <end position="30"/>
    </location>
</feature>
<name>A0A8D8VC23_9HEMI</name>
<dbReference type="EMBL" id="HBUF01361597">
    <property type="protein sequence ID" value="CAG6721089.1"/>
    <property type="molecule type" value="Transcribed_RNA"/>
</dbReference>
<reference evidence="2" key="1">
    <citation type="submission" date="2021-05" db="EMBL/GenBank/DDBJ databases">
        <authorList>
            <person name="Alioto T."/>
            <person name="Alioto T."/>
            <person name="Gomez Garrido J."/>
        </authorList>
    </citation>
    <scope>NUCLEOTIDE SEQUENCE</scope>
</reference>
<evidence type="ECO:0000256" key="1">
    <source>
        <dbReference type="SAM" id="Phobius"/>
    </source>
</evidence>
<keyword evidence="1" id="KW-1133">Transmembrane helix</keyword>
<dbReference type="EMBL" id="HBUF01361598">
    <property type="protein sequence ID" value="CAG6721090.1"/>
    <property type="molecule type" value="Transcribed_RNA"/>
</dbReference>
<accession>A0A8D8VC23</accession>
<keyword evidence="1" id="KW-0812">Transmembrane</keyword>
<keyword evidence="1" id="KW-0472">Membrane</keyword>
<evidence type="ECO:0000313" key="2">
    <source>
        <dbReference type="EMBL" id="CAG6721089.1"/>
    </source>
</evidence>
<dbReference type="EMBL" id="HBUF01361599">
    <property type="protein sequence ID" value="CAG6721091.1"/>
    <property type="molecule type" value="Transcribed_RNA"/>
</dbReference>
<dbReference type="AlphaFoldDB" id="A0A8D8VC23"/>
<evidence type="ECO:0008006" key="3">
    <source>
        <dbReference type="Google" id="ProtNLM"/>
    </source>
</evidence>
<sequence length="100" mass="11739">MYRGLKNGDNIIYIVAMAIARLTSVLFLWFNSVCFRIGSLYKQSEGNVDDDDRSYCRVNIARHRIYTKQATKEDMFRYKEGHDRHHNDGETVVKDCCQNL</sequence>
<protein>
    <recommendedName>
        <fullName evidence="3">Transmembrane protein</fullName>
    </recommendedName>
</protein>